<dbReference type="OrthoDB" id="2592518at2"/>
<evidence type="ECO:0000256" key="2">
    <source>
        <dbReference type="ARBA" id="ARBA00007886"/>
    </source>
</evidence>
<comment type="subcellular location">
    <subcellularLocation>
        <location evidence="1">Membrane</location>
        <topology evidence="1">Lipid-anchor</topology>
    </subcellularLocation>
</comment>
<evidence type="ECO:0000256" key="6">
    <source>
        <dbReference type="ARBA" id="ARBA00023139"/>
    </source>
</evidence>
<gene>
    <name evidence="10" type="ORF">SAMN05192534_101579</name>
</gene>
<dbReference type="AlphaFoldDB" id="A0A1G7ZK65"/>
<dbReference type="STRING" id="568899.SAMN05192534_101579"/>
<keyword evidence="7" id="KW-0449">Lipoprotein</keyword>
<dbReference type="InterPro" id="IPR008844">
    <property type="entry name" value="Spore_GerAC-like"/>
</dbReference>
<dbReference type="PANTHER" id="PTHR35789:SF1">
    <property type="entry name" value="SPORE GERMINATION PROTEIN B3"/>
    <property type="match status" value="1"/>
</dbReference>
<dbReference type="GO" id="GO:0016020">
    <property type="term" value="C:membrane"/>
    <property type="evidence" value="ECO:0007669"/>
    <property type="project" value="UniProtKB-SubCell"/>
</dbReference>
<dbReference type="RefSeq" id="WP_091270979.1">
    <property type="nucleotide sequence ID" value="NZ_FNDK01000001.1"/>
</dbReference>
<evidence type="ECO:0000313" key="10">
    <source>
        <dbReference type="EMBL" id="SDH09064.1"/>
    </source>
</evidence>
<keyword evidence="6" id="KW-0564">Palmitate</keyword>
<keyword evidence="5" id="KW-0472">Membrane</keyword>
<dbReference type="Proteomes" id="UP000199163">
    <property type="component" value="Unassembled WGS sequence"/>
</dbReference>
<accession>A0A1G7ZK65</accession>
<keyword evidence="3" id="KW-0309">Germination</keyword>
<dbReference type="Gene3D" id="3.30.300.210">
    <property type="entry name" value="Nutrient germinant receptor protein C, domain 3"/>
    <property type="match status" value="1"/>
</dbReference>
<dbReference type="NCBIfam" id="TIGR02887">
    <property type="entry name" value="spore_ger_x_C"/>
    <property type="match status" value="1"/>
</dbReference>
<evidence type="ECO:0000256" key="5">
    <source>
        <dbReference type="ARBA" id="ARBA00023136"/>
    </source>
</evidence>
<name>A0A1G7ZK65_9BACI</name>
<keyword evidence="11" id="KW-1185">Reference proteome</keyword>
<evidence type="ECO:0000259" key="9">
    <source>
        <dbReference type="Pfam" id="PF25198"/>
    </source>
</evidence>
<evidence type="ECO:0000259" key="8">
    <source>
        <dbReference type="Pfam" id="PF05504"/>
    </source>
</evidence>
<evidence type="ECO:0000256" key="1">
    <source>
        <dbReference type="ARBA" id="ARBA00004635"/>
    </source>
</evidence>
<evidence type="ECO:0000256" key="3">
    <source>
        <dbReference type="ARBA" id="ARBA00022544"/>
    </source>
</evidence>
<evidence type="ECO:0000256" key="7">
    <source>
        <dbReference type="ARBA" id="ARBA00023288"/>
    </source>
</evidence>
<sequence length="366" mass="42187">MKRKSMLALLLLVFTTGCIIDTQIIDEILLIQTIGIDKHDEDQLKYTVTFPVFLEQGEENTLSMEVQSIVSETTEEARNILNQRAQQPLRYGQVRVTLFGKSVAEEGLEEYVKSIYRNPRIGSRIYLSVTDASTEEVMSIEGEKQKRIGLYFSDLIEQNIRFESIPETNMHLFLFDMYSDGKDAYLPLIKKAEKIPQIEGLALFDSDRYVDSIDLNETYFFSQLRDGNQGGTNQFSVKHEGKQEYVVIENVFSDVRYKEKTREPYPVYDVDLKVQAEVTSFTGNINLNNSKAVNQVKKQIEQSIKTECEKLIQKFQDANIDPLGFGEKYRSQTRDWNPTKWKDTVYPNIEANVHVHLEILQSGAIE</sequence>
<dbReference type="Pfam" id="PF05504">
    <property type="entry name" value="Spore_GerAC"/>
    <property type="match status" value="1"/>
</dbReference>
<feature type="domain" description="Spore germination GerAC-like C-terminal" evidence="8">
    <location>
        <begin position="199"/>
        <end position="363"/>
    </location>
</feature>
<organism evidence="10 11">
    <name type="scientific">Alteribacillus persepolensis</name>
    <dbReference type="NCBI Taxonomy" id="568899"/>
    <lineage>
        <taxon>Bacteria</taxon>
        <taxon>Bacillati</taxon>
        <taxon>Bacillota</taxon>
        <taxon>Bacilli</taxon>
        <taxon>Bacillales</taxon>
        <taxon>Bacillaceae</taxon>
        <taxon>Alteribacillus</taxon>
    </lineage>
</organism>
<dbReference type="InterPro" id="IPR057336">
    <property type="entry name" value="GerAC_N"/>
</dbReference>
<dbReference type="InterPro" id="IPR046953">
    <property type="entry name" value="Spore_GerAC-like_C"/>
</dbReference>
<evidence type="ECO:0000256" key="4">
    <source>
        <dbReference type="ARBA" id="ARBA00022729"/>
    </source>
</evidence>
<dbReference type="PANTHER" id="PTHR35789">
    <property type="entry name" value="SPORE GERMINATION PROTEIN B3"/>
    <property type="match status" value="1"/>
</dbReference>
<feature type="domain" description="Spore germination protein N-terminal" evidence="9">
    <location>
        <begin position="21"/>
        <end position="190"/>
    </location>
</feature>
<keyword evidence="4" id="KW-0732">Signal</keyword>
<protein>
    <submittedName>
        <fullName evidence="10">Spore germination protein</fullName>
    </submittedName>
</protein>
<dbReference type="EMBL" id="FNDK01000001">
    <property type="protein sequence ID" value="SDH09064.1"/>
    <property type="molecule type" value="Genomic_DNA"/>
</dbReference>
<dbReference type="GO" id="GO:0009847">
    <property type="term" value="P:spore germination"/>
    <property type="evidence" value="ECO:0007669"/>
    <property type="project" value="InterPro"/>
</dbReference>
<proteinExistence type="inferred from homology"/>
<evidence type="ECO:0000313" key="11">
    <source>
        <dbReference type="Proteomes" id="UP000199163"/>
    </source>
</evidence>
<reference evidence="10 11" key="1">
    <citation type="submission" date="2016-10" db="EMBL/GenBank/DDBJ databases">
        <authorList>
            <person name="de Groot N.N."/>
        </authorList>
    </citation>
    <scope>NUCLEOTIDE SEQUENCE [LARGE SCALE GENOMIC DNA]</scope>
    <source>
        <strain evidence="10 11">DSM 21632</strain>
    </source>
</reference>
<dbReference type="InterPro" id="IPR038501">
    <property type="entry name" value="Spore_GerAC_C_sf"/>
</dbReference>
<dbReference type="PROSITE" id="PS51257">
    <property type="entry name" value="PROKAR_LIPOPROTEIN"/>
    <property type="match status" value="1"/>
</dbReference>
<comment type="similarity">
    <text evidence="2">Belongs to the GerABKC lipoprotein family.</text>
</comment>
<dbReference type="Pfam" id="PF25198">
    <property type="entry name" value="Spore_GerAC_N"/>
    <property type="match status" value="1"/>
</dbReference>